<evidence type="ECO:0000313" key="2">
    <source>
        <dbReference type="Proteomes" id="UP000011546"/>
    </source>
</evidence>
<name>M0PGQ6_9EURY</name>
<dbReference type="AlphaFoldDB" id="M0PGQ6"/>
<sequence>MHDEHVVEGDRDRKRFEVLAVAVAEPVRILIAAHDLLLVVSADADETRILTDKIDNTRTVWSLSYEITDEHDKIVVR</sequence>
<comment type="caution">
    <text evidence="1">The sequence shown here is derived from an EMBL/GenBank/DDBJ whole genome shotgun (WGS) entry which is preliminary data.</text>
</comment>
<organism evidence="1 2">
    <name type="scientific">Halorubrum kocurii JCM 14978</name>
    <dbReference type="NCBI Taxonomy" id="1230456"/>
    <lineage>
        <taxon>Archaea</taxon>
        <taxon>Methanobacteriati</taxon>
        <taxon>Methanobacteriota</taxon>
        <taxon>Stenosarchaea group</taxon>
        <taxon>Halobacteria</taxon>
        <taxon>Halobacteriales</taxon>
        <taxon>Haloferacaceae</taxon>
        <taxon>Halorubrum</taxon>
    </lineage>
</organism>
<evidence type="ECO:0000313" key="1">
    <source>
        <dbReference type="EMBL" id="EMA69272.1"/>
    </source>
</evidence>
<accession>M0PGQ6</accession>
<protein>
    <submittedName>
        <fullName evidence="1">Uncharacterized protein</fullName>
    </submittedName>
</protein>
<reference evidence="1 2" key="1">
    <citation type="journal article" date="2014" name="PLoS Genet.">
        <title>Phylogenetically driven sequencing of extremely halophilic archaea reveals strategies for static and dynamic osmo-response.</title>
        <authorList>
            <person name="Becker E.A."/>
            <person name="Seitzer P.M."/>
            <person name="Tritt A."/>
            <person name="Larsen D."/>
            <person name="Krusor M."/>
            <person name="Yao A.I."/>
            <person name="Wu D."/>
            <person name="Madern D."/>
            <person name="Eisen J.A."/>
            <person name="Darling A.E."/>
            <person name="Facciotti M.T."/>
        </authorList>
    </citation>
    <scope>NUCLEOTIDE SEQUENCE [LARGE SCALE GENOMIC DNA]</scope>
    <source>
        <strain evidence="1 2">JCM 14978</strain>
    </source>
</reference>
<dbReference type="EMBL" id="AOJH01000012">
    <property type="protein sequence ID" value="EMA69272.1"/>
    <property type="molecule type" value="Genomic_DNA"/>
</dbReference>
<keyword evidence="2" id="KW-1185">Reference proteome</keyword>
<gene>
    <name evidence="1" type="ORF">C468_01855</name>
</gene>
<dbReference type="Proteomes" id="UP000011546">
    <property type="component" value="Unassembled WGS sequence"/>
</dbReference>
<proteinExistence type="predicted"/>